<evidence type="ECO:0000256" key="9">
    <source>
        <dbReference type="ARBA" id="ARBA00023295"/>
    </source>
</evidence>
<evidence type="ECO:0000256" key="4">
    <source>
        <dbReference type="ARBA" id="ARBA00022723"/>
    </source>
</evidence>
<dbReference type="InterPro" id="IPR011330">
    <property type="entry name" value="Glyco_hydro/deAcase_b/a-brl"/>
</dbReference>
<dbReference type="GO" id="GO:0004559">
    <property type="term" value="F:alpha-mannosidase activity"/>
    <property type="evidence" value="ECO:0007669"/>
    <property type="project" value="UniProtKB-EC"/>
</dbReference>
<feature type="region of interest" description="Disordered" evidence="11">
    <location>
        <begin position="27"/>
        <end position="46"/>
    </location>
</feature>
<dbReference type="Gene3D" id="2.70.98.30">
    <property type="entry name" value="Golgi alpha-mannosidase II, domain 4"/>
    <property type="match status" value="1"/>
</dbReference>
<dbReference type="VEuPathDB" id="FungiDB:PYU1_G010955"/>
<dbReference type="GO" id="GO:0030246">
    <property type="term" value="F:carbohydrate binding"/>
    <property type="evidence" value="ECO:0007669"/>
    <property type="project" value="InterPro"/>
</dbReference>
<dbReference type="OMA" id="FIWRPSK"/>
<accession>K3X179</accession>
<comment type="similarity">
    <text evidence="2 10">Belongs to the glycosyl hydrolase 38 family.</text>
</comment>
<dbReference type="GO" id="GO:0006013">
    <property type="term" value="P:mannose metabolic process"/>
    <property type="evidence" value="ECO:0007669"/>
    <property type="project" value="InterPro"/>
</dbReference>
<dbReference type="Proteomes" id="UP000019132">
    <property type="component" value="Unassembled WGS sequence"/>
</dbReference>
<dbReference type="EC" id="3.2.1.-" evidence="10"/>
<evidence type="ECO:0000256" key="8">
    <source>
        <dbReference type="ARBA" id="ARBA00023180"/>
    </source>
</evidence>
<reference evidence="14" key="1">
    <citation type="journal article" date="2010" name="Genome Biol.">
        <title>Genome sequence of the necrotrophic plant pathogen Pythium ultimum reveals original pathogenicity mechanisms and effector repertoire.</title>
        <authorList>
            <person name="Levesque C.A."/>
            <person name="Brouwer H."/>
            <person name="Cano L."/>
            <person name="Hamilton J.P."/>
            <person name="Holt C."/>
            <person name="Huitema E."/>
            <person name="Raffaele S."/>
            <person name="Robideau G.P."/>
            <person name="Thines M."/>
            <person name="Win J."/>
            <person name="Zerillo M.M."/>
            <person name="Beakes G.W."/>
            <person name="Boore J.L."/>
            <person name="Busam D."/>
            <person name="Dumas B."/>
            <person name="Ferriera S."/>
            <person name="Fuerstenberg S.I."/>
            <person name="Gachon C.M."/>
            <person name="Gaulin E."/>
            <person name="Govers F."/>
            <person name="Grenville-Briggs L."/>
            <person name="Horner N."/>
            <person name="Hostetler J."/>
            <person name="Jiang R.H."/>
            <person name="Johnson J."/>
            <person name="Krajaejun T."/>
            <person name="Lin H."/>
            <person name="Meijer H.J."/>
            <person name="Moore B."/>
            <person name="Morris P."/>
            <person name="Phuntmart V."/>
            <person name="Puiu D."/>
            <person name="Shetty J."/>
            <person name="Stajich J.E."/>
            <person name="Tripathy S."/>
            <person name="Wawra S."/>
            <person name="van West P."/>
            <person name="Whitty B.R."/>
            <person name="Coutinho P.M."/>
            <person name="Henrissat B."/>
            <person name="Martin F."/>
            <person name="Thomas P.D."/>
            <person name="Tyler B.M."/>
            <person name="De Vries R.P."/>
            <person name="Kamoun S."/>
            <person name="Yandell M."/>
            <person name="Tisserat N."/>
            <person name="Buell C.R."/>
        </authorList>
    </citation>
    <scope>NUCLEOTIDE SEQUENCE</scope>
    <source>
        <strain evidence="14">DAOM:BR144</strain>
    </source>
</reference>
<evidence type="ECO:0000313" key="14">
    <source>
        <dbReference type="Proteomes" id="UP000019132"/>
    </source>
</evidence>
<keyword evidence="6 10" id="KW-0862">Zinc</keyword>
<evidence type="ECO:0000256" key="3">
    <source>
        <dbReference type="ARBA" id="ARBA00012752"/>
    </source>
</evidence>
<dbReference type="Gene3D" id="1.20.1270.50">
    <property type="entry name" value="Glycoside hydrolase family 38, central domain"/>
    <property type="match status" value="2"/>
</dbReference>
<evidence type="ECO:0000256" key="2">
    <source>
        <dbReference type="ARBA" id="ARBA00009792"/>
    </source>
</evidence>
<dbReference type="SUPFAM" id="SSF88713">
    <property type="entry name" value="Glycoside hydrolase/deacetylase"/>
    <property type="match status" value="1"/>
</dbReference>
<dbReference type="EMBL" id="GL376590">
    <property type="status" value="NOT_ANNOTATED_CDS"/>
    <property type="molecule type" value="Genomic_DNA"/>
</dbReference>
<dbReference type="FunFam" id="3.20.110.10:FF:000001">
    <property type="entry name" value="Alpha-mannosidase"/>
    <property type="match status" value="1"/>
</dbReference>
<dbReference type="PANTHER" id="PTHR11607">
    <property type="entry name" value="ALPHA-MANNOSIDASE"/>
    <property type="match status" value="1"/>
</dbReference>
<dbReference type="Gene3D" id="2.60.40.1360">
    <property type="match status" value="1"/>
</dbReference>
<evidence type="ECO:0000313" key="13">
    <source>
        <dbReference type="EnsemblProtists" id="PYU1_T010978"/>
    </source>
</evidence>
<sequence length="1029" mass="116546">MRVPRAFAWAAAAALLVLAAPAVHAGDSHSVQQPQPEPVTHSENCDPSKWKLPVDAKYDTKGKIDPHKLNVHLISHSHDDPGWLVGVDQYYMERVQYILDTVIEQLLENPDRQFMFVEQSFFQRWWHQQSHQVKHTVKKLVKEGRLDLSVNGGWCMHDEATPHYSAMVDQTAYGHRLLKEEFNVTPRIGWQIDPFGHSSTQGSLLSTGVGFDALYFARIDYQDNAQRKSNKDLEFIWRPSKSRGKNSQVFTGQIIDHYGAPGKYNYGNINNEIQDDPELHDFDVCSQVDEFVKIALDRGAHTKGNHIFIPMGDDFQFDNARHWFKNMDKLMHYVNQDNRVNVLYSNLSYYTDLKLAEDLTWSVKLDDFFPYSSGKHEYWSGFFTSRPALKRFARVSNVVLQQVRQLDALYQSHHSARLEKLQRAVGLTQHHDGLSGTEKQSVADDYALRMNGGIIEAEKEFNEVFFVIGEKEKYQFCLLANVSVCEVSTSNEKFEVLVHNSLPRKSVHTVSIPVNYHAFDVQVISELDPLSDARFMVQKKSAKSGRSASFASSDVTVDAVTLENDLVRVKIDKNTGSIVSITNKAKNIELPLNSSVLYYQAFQGDNEQRSGAYIFRPDSKTVYSVAKADEVTLVDLQLSGVSGSASRVAFKIGKWVTLEYRVNDADEFVEIEWTVGSIPIKDNKGKEVIIRFDSQSTIKSAKTLFTDSNGLEFVTRVRNHRDTWNLTLHDDQEFVAANYFPITTGAYIKDDKYQFNIVTDRAQGAASLEDGQIEVMVHRRLLADDGKGVGEHLNETESVYDAVAKKQVTKGLTVRGNFFINVDSATEGIRSMRTKAEKQFFTPLVALRKPVPSEEVEGKIPWLKINEFPENVGLTTLQELSKDSIMVRLTHLYSVEEHASLSKSVKVDFSKLFAVKNAVVSEVTELTLTGVSPLTGKTLATEWKTTEPENYEQLSMPSFELKGTEVELQAMEVRSFRVVFKKSSEKQASAPETAADMHDYLRHVKEEAFLKIAETESDLAQLEQVMAFE</sequence>
<dbReference type="InterPro" id="IPR011013">
    <property type="entry name" value="Gal_mutarotase_sf_dom"/>
</dbReference>
<dbReference type="GO" id="GO:0046872">
    <property type="term" value="F:metal ion binding"/>
    <property type="evidence" value="ECO:0007669"/>
    <property type="project" value="UniProtKB-KW"/>
</dbReference>
<dbReference type="InterPro" id="IPR015341">
    <property type="entry name" value="Glyco_hydro_38_cen"/>
</dbReference>
<comment type="catalytic activity">
    <reaction evidence="1">
        <text>Hydrolysis of terminal, non-reducing alpha-D-mannose residues in alpha-D-mannosides.</text>
        <dbReference type="EC" id="3.2.1.24"/>
    </reaction>
</comment>
<feature type="signal peptide" evidence="10">
    <location>
        <begin position="1"/>
        <end position="25"/>
    </location>
</feature>
<dbReference type="SUPFAM" id="SSF88688">
    <property type="entry name" value="Families 57/38 glycoside transferase middle domain"/>
    <property type="match status" value="1"/>
</dbReference>
<dbReference type="FunFam" id="1.20.1270.50:FF:000002">
    <property type="entry name" value="Alpha-mannosidase"/>
    <property type="match status" value="1"/>
</dbReference>
<dbReference type="InParanoid" id="K3X179"/>
<dbReference type="Gene3D" id="3.20.110.10">
    <property type="entry name" value="Glycoside hydrolase 38, N terminal domain"/>
    <property type="match status" value="1"/>
</dbReference>
<keyword evidence="7" id="KW-1015">Disulfide bond</keyword>
<keyword evidence="10" id="KW-0732">Signal</keyword>
<dbReference type="InterPro" id="IPR013780">
    <property type="entry name" value="Glyco_hydro_b"/>
</dbReference>
<dbReference type="Gene3D" id="2.60.40.1180">
    <property type="entry name" value="Golgi alpha-mannosidase II"/>
    <property type="match status" value="1"/>
</dbReference>
<protein>
    <recommendedName>
        <fullName evidence="3 10">Alpha-mannosidase</fullName>
        <ecNumber evidence="10">3.2.1.-</ecNumber>
    </recommendedName>
</protein>
<comment type="cofactor">
    <cofactor evidence="10">
        <name>Zn(2+)</name>
        <dbReference type="ChEBI" id="CHEBI:29105"/>
    </cofactor>
    <text evidence="10">Binds 1 zinc ion per subunit.</text>
</comment>
<dbReference type="PANTHER" id="PTHR11607:SF3">
    <property type="entry name" value="LYSOSOMAL ALPHA-MANNOSIDASE"/>
    <property type="match status" value="1"/>
</dbReference>
<keyword evidence="5 10" id="KW-0378">Hydrolase</keyword>
<dbReference type="InterPro" id="IPR011682">
    <property type="entry name" value="Glyco_hydro_38_C"/>
</dbReference>
<dbReference type="EnsemblProtists" id="PYU1_T010978">
    <property type="protein sequence ID" value="PYU1_T010978"/>
    <property type="gene ID" value="PYU1_G010955"/>
</dbReference>
<reference evidence="14" key="2">
    <citation type="submission" date="2010-04" db="EMBL/GenBank/DDBJ databases">
        <authorList>
            <person name="Buell R."/>
            <person name="Hamilton J."/>
            <person name="Hostetler J."/>
        </authorList>
    </citation>
    <scope>NUCLEOTIDE SEQUENCE [LARGE SCALE GENOMIC DNA]</scope>
    <source>
        <strain evidence="14">DAOM:BR144</strain>
    </source>
</reference>
<organism evidence="13 14">
    <name type="scientific">Globisporangium ultimum (strain ATCC 200006 / CBS 805.95 / DAOM BR144)</name>
    <name type="common">Pythium ultimum</name>
    <dbReference type="NCBI Taxonomy" id="431595"/>
    <lineage>
        <taxon>Eukaryota</taxon>
        <taxon>Sar</taxon>
        <taxon>Stramenopiles</taxon>
        <taxon>Oomycota</taxon>
        <taxon>Peronosporomycetes</taxon>
        <taxon>Pythiales</taxon>
        <taxon>Pythiaceae</taxon>
        <taxon>Globisporangium</taxon>
    </lineage>
</organism>
<dbReference type="SUPFAM" id="SSF74650">
    <property type="entry name" value="Galactose mutarotase-like"/>
    <property type="match status" value="1"/>
</dbReference>
<dbReference type="SMART" id="SM00872">
    <property type="entry name" value="Alpha-mann_mid"/>
    <property type="match status" value="1"/>
</dbReference>
<keyword evidence="14" id="KW-1185">Reference proteome</keyword>
<dbReference type="InterPro" id="IPR027291">
    <property type="entry name" value="Glyco_hydro_38_N_sf"/>
</dbReference>
<feature type="chain" id="PRO_5003868321" description="Alpha-mannosidase" evidence="10">
    <location>
        <begin position="26"/>
        <end position="1029"/>
    </location>
</feature>
<dbReference type="FunFam" id="1.20.1270.50:FF:000003">
    <property type="entry name" value="Alpha-mannosidase"/>
    <property type="match status" value="1"/>
</dbReference>
<dbReference type="Pfam" id="PF01074">
    <property type="entry name" value="Glyco_hydro_38N"/>
    <property type="match status" value="1"/>
</dbReference>
<dbReference type="Pfam" id="PF07748">
    <property type="entry name" value="Glyco_hydro_38C"/>
    <property type="match status" value="1"/>
</dbReference>
<dbReference type="InterPro" id="IPR037094">
    <property type="entry name" value="Glyco_hydro_38_cen_sf"/>
</dbReference>
<reference evidence="13" key="3">
    <citation type="submission" date="2015-02" db="UniProtKB">
        <authorList>
            <consortium name="EnsemblProtists"/>
        </authorList>
    </citation>
    <scope>IDENTIFICATION</scope>
    <source>
        <strain evidence="13">DAOM BR144</strain>
    </source>
</reference>
<evidence type="ECO:0000256" key="11">
    <source>
        <dbReference type="SAM" id="MobiDB-lite"/>
    </source>
</evidence>
<dbReference type="Pfam" id="PF09261">
    <property type="entry name" value="Alpha-mann_mid"/>
    <property type="match status" value="1"/>
</dbReference>
<dbReference type="STRING" id="431595.K3X179"/>
<dbReference type="AlphaFoldDB" id="K3X179"/>
<dbReference type="CDD" id="cd10810">
    <property type="entry name" value="GH38N_AMII_LAM_like"/>
    <property type="match status" value="1"/>
</dbReference>
<evidence type="ECO:0000259" key="12">
    <source>
        <dbReference type="SMART" id="SM00872"/>
    </source>
</evidence>
<dbReference type="InterPro" id="IPR000602">
    <property type="entry name" value="Glyco_hydro_38_N"/>
</dbReference>
<evidence type="ECO:0000256" key="1">
    <source>
        <dbReference type="ARBA" id="ARBA00000365"/>
    </source>
</evidence>
<dbReference type="HOGENOM" id="CLU_004690_2_0_1"/>
<keyword evidence="4 10" id="KW-0479">Metal-binding</keyword>
<evidence type="ECO:0000256" key="10">
    <source>
        <dbReference type="RuleBase" id="RU361199"/>
    </source>
</evidence>
<keyword evidence="8" id="KW-0325">Glycoprotein</keyword>
<evidence type="ECO:0000256" key="6">
    <source>
        <dbReference type="ARBA" id="ARBA00022833"/>
    </source>
</evidence>
<feature type="domain" description="Glycoside hydrolase family 38 central" evidence="12">
    <location>
        <begin position="377"/>
        <end position="450"/>
    </location>
</feature>
<evidence type="ECO:0000256" key="5">
    <source>
        <dbReference type="ARBA" id="ARBA00022801"/>
    </source>
</evidence>
<proteinExistence type="inferred from homology"/>
<name>K3X179_GLOUD</name>
<keyword evidence="9 10" id="KW-0326">Glycosidase</keyword>
<dbReference type="eggNOG" id="KOG1959">
    <property type="taxonomic scope" value="Eukaryota"/>
</dbReference>
<dbReference type="InterPro" id="IPR028995">
    <property type="entry name" value="Glyco_hydro_57/38_cen_sf"/>
</dbReference>
<evidence type="ECO:0000256" key="7">
    <source>
        <dbReference type="ARBA" id="ARBA00023157"/>
    </source>
</evidence>
<dbReference type="InterPro" id="IPR050843">
    <property type="entry name" value="Glycosyl_Hydrlase_38"/>
</dbReference>